<dbReference type="Proteomes" id="UP000183832">
    <property type="component" value="Unassembled WGS sequence"/>
</dbReference>
<gene>
    <name evidence="1" type="ORF">CLUMA_CG014025</name>
</gene>
<organism evidence="1 2">
    <name type="scientific">Clunio marinus</name>
    <dbReference type="NCBI Taxonomy" id="568069"/>
    <lineage>
        <taxon>Eukaryota</taxon>
        <taxon>Metazoa</taxon>
        <taxon>Ecdysozoa</taxon>
        <taxon>Arthropoda</taxon>
        <taxon>Hexapoda</taxon>
        <taxon>Insecta</taxon>
        <taxon>Pterygota</taxon>
        <taxon>Neoptera</taxon>
        <taxon>Endopterygota</taxon>
        <taxon>Diptera</taxon>
        <taxon>Nematocera</taxon>
        <taxon>Chironomoidea</taxon>
        <taxon>Chironomidae</taxon>
        <taxon>Clunio</taxon>
    </lineage>
</organism>
<dbReference type="EMBL" id="CVRI01000054">
    <property type="protein sequence ID" value="CRL00770.1"/>
    <property type="molecule type" value="Genomic_DNA"/>
</dbReference>
<sequence length="144" mass="17629">MARLMTASYEKLIEEMYTSERAKLESTLESDAKEILNDKKTRNLLKEFIVRLDRHSNFEPNSLRMIILFELIAPILTMDDFYQNQDELMWYCTNESDLIKVNDETSLKAYLESQKFTIYKRVDESYEYRKFKEYLRMKYEKRRR</sequence>
<accession>A0A1J1ILZ6</accession>
<keyword evidence="2" id="KW-1185">Reference proteome</keyword>
<name>A0A1J1ILZ6_9DIPT</name>
<reference evidence="1 2" key="1">
    <citation type="submission" date="2015-04" db="EMBL/GenBank/DDBJ databases">
        <authorList>
            <person name="Syromyatnikov M.Y."/>
            <person name="Popov V.N."/>
        </authorList>
    </citation>
    <scope>NUCLEOTIDE SEQUENCE [LARGE SCALE GENOMIC DNA]</scope>
</reference>
<dbReference type="AlphaFoldDB" id="A0A1J1ILZ6"/>
<protein>
    <submittedName>
        <fullName evidence="1">CLUMA_CG014025, isoform A</fullName>
    </submittedName>
</protein>
<proteinExistence type="predicted"/>
<evidence type="ECO:0000313" key="1">
    <source>
        <dbReference type="EMBL" id="CRL00770.1"/>
    </source>
</evidence>
<evidence type="ECO:0000313" key="2">
    <source>
        <dbReference type="Proteomes" id="UP000183832"/>
    </source>
</evidence>